<dbReference type="Proteomes" id="UP001345827">
    <property type="component" value="Unassembled WGS sequence"/>
</dbReference>
<dbReference type="InterPro" id="IPR005111">
    <property type="entry name" value="MoeA_C_domain_IV"/>
</dbReference>
<dbReference type="InterPro" id="IPR005110">
    <property type="entry name" value="MoeA_linker/N"/>
</dbReference>
<comment type="catalytic activity">
    <reaction evidence="5">
        <text>molybdopterin + ATP + H(+) = adenylyl-molybdopterin + diphosphate</text>
        <dbReference type="Rhea" id="RHEA:31331"/>
        <dbReference type="ChEBI" id="CHEBI:15378"/>
        <dbReference type="ChEBI" id="CHEBI:30616"/>
        <dbReference type="ChEBI" id="CHEBI:33019"/>
        <dbReference type="ChEBI" id="CHEBI:58698"/>
        <dbReference type="ChEBI" id="CHEBI:62727"/>
    </reaction>
</comment>
<dbReference type="EMBL" id="JAXLQG010000019">
    <property type="protein sequence ID" value="KAK5530365.1"/>
    <property type="molecule type" value="Genomic_DNA"/>
</dbReference>
<keyword evidence="8" id="KW-1185">Reference proteome</keyword>
<dbReference type="SMART" id="SM00852">
    <property type="entry name" value="MoCF_biosynth"/>
    <property type="match status" value="1"/>
</dbReference>
<evidence type="ECO:0000256" key="5">
    <source>
        <dbReference type="RuleBase" id="RU365090"/>
    </source>
</evidence>
<dbReference type="InterPro" id="IPR036425">
    <property type="entry name" value="MoaB/Mog-like_dom_sf"/>
</dbReference>
<gene>
    <name evidence="7" type="ORF">LTR25_008943</name>
</gene>
<name>A0AAV9PWW4_9PEZI</name>
<comment type="function">
    <text evidence="5">Catalyzes two steps in the biosynthesis of the molybdenum cofactor. In the first step, molybdopterin is adenylated. Subsequently, molybdate is inserted into adenylated molybdopterin and AMP is released.</text>
</comment>
<comment type="similarity">
    <text evidence="2">In the N-terminal section; belongs to the MoaB/Mog family.</text>
</comment>
<dbReference type="SUPFAM" id="SSF53218">
    <property type="entry name" value="Molybdenum cofactor biosynthesis proteins"/>
    <property type="match status" value="1"/>
</dbReference>
<dbReference type="Pfam" id="PF03454">
    <property type="entry name" value="MoeA_C"/>
    <property type="match status" value="1"/>
</dbReference>
<feature type="domain" description="MoaB/Mog" evidence="6">
    <location>
        <begin position="297"/>
        <end position="463"/>
    </location>
</feature>
<dbReference type="Gene3D" id="3.40.980.10">
    <property type="entry name" value="MoaB/Mog-like domain"/>
    <property type="match status" value="1"/>
</dbReference>
<dbReference type="PROSITE" id="PS01079">
    <property type="entry name" value="MOCF_BIOSYNTHESIS_2"/>
    <property type="match status" value="1"/>
</dbReference>
<dbReference type="GO" id="GO:0005524">
    <property type="term" value="F:ATP binding"/>
    <property type="evidence" value="ECO:0007669"/>
    <property type="project" value="UniProtKB-UniRule"/>
</dbReference>
<organism evidence="7 8">
    <name type="scientific">Vermiconidia calcicola</name>
    <dbReference type="NCBI Taxonomy" id="1690605"/>
    <lineage>
        <taxon>Eukaryota</taxon>
        <taxon>Fungi</taxon>
        <taxon>Dikarya</taxon>
        <taxon>Ascomycota</taxon>
        <taxon>Pezizomycotina</taxon>
        <taxon>Dothideomycetes</taxon>
        <taxon>Dothideomycetidae</taxon>
        <taxon>Mycosphaerellales</taxon>
        <taxon>Extremaceae</taxon>
        <taxon>Vermiconidia</taxon>
    </lineage>
</organism>
<dbReference type="CDD" id="cd00887">
    <property type="entry name" value="MoeA"/>
    <property type="match status" value="1"/>
</dbReference>
<dbReference type="PANTHER" id="PTHR10192">
    <property type="entry name" value="MOLYBDOPTERIN BIOSYNTHESIS PROTEIN"/>
    <property type="match status" value="1"/>
</dbReference>
<keyword evidence="5" id="KW-0500">Molybdenum</keyword>
<keyword evidence="5" id="KW-0479">Metal-binding</keyword>
<dbReference type="GO" id="GO:0061599">
    <property type="term" value="F:molybdopterin molybdotransferase activity"/>
    <property type="evidence" value="ECO:0007669"/>
    <property type="project" value="UniProtKB-UniRule"/>
</dbReference>
<dbReference type="InterPro" id="IPR036688">
    <property type="entry name" value="MoeA_C_domain_IV_sf"/>
</dbReference>
<comment type="caution">
    <text evidence="7">The sequence shown here is derived from an EMBL/GenBank/DDBJ whole genome shotgun (WGS) entry which is preliminary data.</text>
</comment>
<comment type="pathway">
    <text evidence="1 5">Cofactor biosynthesis; molybdopterin biosynthesis.</text>
</comment>
<dbReference type="PANTHER" id="PTHR10192:SF30">
    <property type="entry name" value="MOLYBDOPTERIN ADENYLYLTRANSFERASE"/>
    <property type="match status" value="1"/>
</dbReference>
<evidence type="ECO:0000256" key="4">
    <source>
        <dbReference type="ARBA" id="ARBA00023150"/>
    </source>
</evidence>
<dbReference type="Pfam" id="PF03453">
    <property type="entry name" value="MoeA_N"/>
    <property type="match status" value="1"/>
</dbReference>
<dbReference type="Gene3D" id="3.90.105.10">
    <property type="entry name" value="Molybdopterin biosynthesis moea protein, domain 2"/>
    <property type="match status" value="1"/>
</dbReference>
<dbReference type="InterPro" id="IPR036135">
    <property type="entry name" value="MoeA_linker/N_sf"/>
</dbReference>
<dbReference type="Gene3D" id="2.170.190.11">
    <property type="entry name" value="Molybdopterin biosynthesis moea protein, domain 3"/>
    <property type="match status" value="1"/>
</dbReference>
<evidence type="ECO:0000256" key="2">
    <source>
        <dbReference type="ARBA" id="ARBA00007589"/>
    </source>
</evidence>
<accession>A0AAV9PWW4</accession>
<dbReference type="GO" id="GO:0061598">
    <property type="term" value="F:molybdopterin adenylyltransferase activity"/>
    <property type="evidence" value="ECO:0007669"/>
    <property type="project" value="UniProtKB-UniRule"/>
</dbReference>
<dbReference type="SUPFAM" id="SSF63867">
    <property type="entry name" value="MoeA C-terminal domain-like"/>
    <property type="match status" value="1"/>
</dbReference>
<keyword evidence="4 5" id="KW-0501">Molybdenum cofactor biosynthesis</keyword>
<keyword evidence="5" id="KW-0808">Transferase</keyword>
<evidence type="ECO:0000313" key="7">
    <source>
        <dbReference type="EMBL" id="KAK5530365.1"/>
    </source>
</evidence>
<evidence type="ECO:0000313" key="8">
    <source>
        <dbReference type="Proteomes" id="UP001345827"/>
    </source>
</evidence>
<dbReference type="GO" id="GO:0046872">
    <property type="term" value="F:metal ion binding"/>
    <property type="evidence" value="ECO:0007669"/>
    <property type="project" value="UniProtKB-UniRule"/>
</dbReference>
<reference evidence="7 8" key="1">
    <citation type="submission" date="2023-06" db="EMBL/GenBank/DDBJ databases">
        <title>Black Yeasts Isolated from many extreme environments.</title>
        <authorList>
            <person name="Coleine C."/>
            <person name="Stajich J.E."/>
            <person name="Selbmann L."/>
        </authorList>
    </citation>
    <scope>NUCLEOTIDE SEQUENCE [LARGE SCALE GENOMIC DNA]</scope>
    <source>
        <strain evidence="7 8">CCFEE 5887</strain>
    </source>
</reference>
<sequence>MLHEICISASQNCYTKQTAELDCRSRSHNAPIKYVDAVSRAVSIAKEQRLLADSDDYPLKDEIKAKLSYIGTDDRAAEGAYCVTTAIAGRQTGVVRRIPLMDALHKTAAHTIKAPHSTPKADTSAMDGFAVCSSSTANASPKHPVRLRVVSIIAAGDKVDAEQELDGAKDGQTNSQATDICVEIMTGARFPRRAYPQLDAVVKVEDVARHEPDPWKRQGEAYIEILAHVRKNQNKRDAASDIVKGDPMIHAGQKIEPKHIMALASLGFNEVNVAEDETAPSQLDLRVLGLSAEWKIGVVSTGSELIDLNSLPTNGHSVDKYRAAEETLPNSNGPYICTALRKLDPRQRVLYLGVVKDTEAALEESFRDAILRQGVDVLITTGGVSMGKFDLVKPVVENRMGGKVIFHGVKVRPGLPVMFAWVELDEPNGARPRRRRTAVFGLPGNPLATAMALRFFVVPYLTVLRGELPLIRPIICTARFEQRGDAMHTISSDQERSSGTPRSRRKPEHLRVFWLARWCNVVDGHNGRPAVEILEEQSSYKVGNLVQADCWVEVPEGVQSVSEGEIVMAHPLSPVKNS</sequence>
<comment type="similarity">
    <text evidence="5">Belongs to the MoeA family.</text>
</comment>
<dbReference type="InterPro" id="IPR038987">
    <property type="entry name" value="MoeA-like"/>
</dbReference>
<dbReference type="AlphaFoldDB" id="A0AAV9PWW4"/>
<dbReference type="InterPro" id="IPR008284">
    <property type="entry name" value="MoCF_biosynth_CS"/>
</dbReference>
<proteinExistence type="inferred from homology"/>
<dbReference type="GO" id="GO:0006777">
    <property type="term" value="P:Mo-molybdopterin cofactor biosynthetic process"/>
    <property type="evidence" value="ECO:0007669"/>
    <property type="project" value="UniProtKB-UniRule"/>
</dbReference>
<protein>
    <recommendedName>
        <fullName evidence="6">MoaB/Mog domain-containing protein</fullName>
    </recommendedName>
</protein>
<comment type="catalytic activity">
    <reaction evidence="5">
        <text>adenylyl-molybdopterin + molybdate = Mo-molybdopterin + AMP + H(+)</text>
        <dbReference type="Rhea" id="RHEA:35047"/>
        <dbReference type="ChEBI" id="CHEBI:15378"/>
        <dbReference type="ChEBI" id="CHEBI:36264"/>
        <dbReference type="ChEBI" id="CHEBI:62727"/>
        <dbReference type="ChEBI" id="CHEBI:71302"/>
        <dbReference type="ChEBI" id="CHEBI:456215"/>
    </reaction>
</comment>
<dbReference type="Pfam" id="PF00994">
    <property type="entry name" value="MoCF_biosynth"/>
    <property type="match status" value="1"/>
</dbReference>
<dbReference type="SUPFAM" id="SSF63882">
    <property type="entry name" value="MoeA N-terminal region -like"/>
    <property type="match status" value="1"/>
</dbReference>
<keyword evidence="5" id="KW-0460">Magnesium</keyword>
<dbReference type="Gene3D" id="2.40.340.10">
    <property type="entry name" value="MoeA, C-terminal, domain IV"/>
    <property type="match status" value="1"/>
</dbReference>
<evidence type="ECO:0000259" key="6">
    <source>
        <dbReference type="SMART" id="SM00852"/>
    </source>
</evidence>
<evidence type="ECO:0000256" key="1">
    <source>
        <dbReference type="ARBA" id="ARBA00005046"/>
    </source>
</evidence>
<comment type="similarity">
    <text evidence="3">In the C-terminal section; belongs to the MoeA family.</text>
</comment>
<dbReference type="InterPro" id="IPR001453">
    <property type="entry name" value="MoaB/Mog_dom"/>
</dbReference>
<dbReference type="GO" id="GO:0005829">
    <property type="term" value="C:cytosol"/>
    <property type="evidence" value="ECO:0007669"/>
    <property type="project" value="TreeGrafter"/>
</dbReference>
<evidence type="ECO:0000256" key="3">
    <source>
        <dbReference type="ARBA" id="ARBA00008339"/>
    </source>
</evidence>
<comment type="cofactor">
    <cofactor evidence="5">
        <name>Mg(2+)</name>
        <dbReference type="ChEBI" id="CHEBI:18420"/>
    </cofactor>
</comment>